<accession>A0AC61RAE7</accession>
<keyword evidence="2" id="KW-1185">Reference proteome</keyword>
<comment type="caution">
    <text evidence="1">The sequence shown here is derived from an EMBL/GenBank/DDBJ whole genome shotgun (WGS) entry which is preliminary data.</text>
</comment>
<organism evidence="1 2">
    <name type="scientific">Dubosiella muris</name>
    <dbReference type="NCBI Taxonomy" id="3038133"/>
    <lineage>
        <taxon>Bacteria</taxon>
        <taxon>Bacillati</taxon>
        <taxon>Bacillota</taxon>
        <taxon>Erysipelotrichia</taxon>
        <taxon>Erysipelotrichales</taxon>
        <taxon>Erysipelotrichaceae</taxon>
        <taxon>Dubosiella</taxon>
    </lineage>
</organism>
<dbReference type="EMBL" id="SRYG01000001">
    <property type="protein sequence ID" value="TGY67248.1"/>
    <property type="molecule type" value="Genomic_DNA"/>
</dbReference>
<evidence type="ECO:0000313" key="2">
    <source>
        <dbReference type="Proteomes" id="UP000308836"/>
    </source>
</evidence>
<protein>
    <submittedName>
        <fullName evidence="1">Threonine/serine exporter</fullName>
    </submittedName>
</protein>
<name>A0AC61RAE7_9FIRM</name>
<proteinExistence type="predicted"/>
<gene>
    <name evidence="1" type="ORF">E5336_00265</name>
</gene>
<sequence>MHEILIGSFGSFLASLGFGVLFNIKQKRKLFLAGLNGAMGGFVYECCRAMLLTDLEANFWAAVSFTVIAEVLARKMKTPVTSFIVCALIPLVPGGTMYDMMIEIITNDPYEALVLFLETLTIAGVLALGILLVETITALGTAGWRKWKRCRTISASREGRDRR</sequence>
<evidence type="ECO:0000313" key="1">
    <source>
        <dbReference type="EMBL" id="TGY67248.1"/>
    </source>
</evidence>
<dbReference type="Proteomes" id="UP000308836">
    <property type="component" value="Unassembled WGS sequence"/>
</dbReference>
<reference evidence="1" key="1">
    <citation type="submission" date="2019-04" db="EMBL/GenBank/DDBJ databases">
        <title>Microbes associate with the intestines of laboratory mice.</title>
        <authorList>
            <person name="Navarre W."/>
            <person name="Wong E."/>
            <person name="Huang K."/>
            <person name="Tropini C."/>
            <person name="Ng K."/>
            <person name="Yu B."/>
        </authorList>
    </citation>
    <scope>NUCLEOTIDE SEQUENCE</scope>
    <source>
        <strain evidence="1">NM09_H32</strain>
    </source>
</reference>